<dbReference type="PANTHER" id="PTHR45527:SF12">
    <property type="entry name" value="NONRIBOSOMAL PEPTIDE SYNTHETASE IVOA"/>
    <property type="match status" value="1"/>
</dbReference>
<dbReference type="AlphaFoldDB" id="A0A5N6J716"/>
<evidence type="ECO:0000259" key="4">
    <source>
        <dbReference type="PROSITE" id="PS50075"/>
    </source>
</evidence>
<dbReference type="InterPro" id="IPR036736">
    <property type="entry name" value="ACP-like_sf"/>
</dbReference>
<dbReference type="GO" id="GO:0005737">
    <property type="term" value="C:cytoplasm"/>
    <property type="evidence" value="ECO:0007669"/>
    <property type="project" value="TreeGrafter"/>
</dbReference>
<dbReference type="GO" id="GO:0031177">
    <property type="term" value="F:phosphopantetheine binding"/>
    <property type="evidence" value="ECO:0007669"/>
    <property type="project" value="TreeGrafter"/>
</dbReference>
<dbReference type="InterPro" id="IPR042099">
    <property type="entry name" value="ANL_N_sf"/>
</dbReference>
<sequence>MAAGLTPQVVVVPSHPDWKECDRGLHIPKDHSFSNAAALPHGETLGLGVRSRVLHLSSYAIDVSIGDYLTTLLAGGCVCIPSETDRKERLGDYMVQSGVNFAILTPSVSRLLSPEDVSALEVLCLIGEPMAKSDVLRWAGRTKLVNTYGPVECSAISMVQSHITISSEPGDIGFATGCACWVTHQDDPEILLRPEETSELLIEGPIVGRHYLNEPEQSAAVFVRLPAWLREVRPEGYTGRLCRTGDLVLREPDSSLRYIGRRGNQIKVNGQRVELGEVGGSQPHVDGEVMEHLRSDLPQYMIPGAFVELESIPLTTTGNADRRRLRQVYKVGCYRKHSMKQQSLAAMEARLQQIVSKTLGLPHQSVYMNESFADLGGDSIRA</sequence>
<reference evidence="5 6" key="1">
    <citation type="submission" date="2019-04" db="EMBL/GenBank/DDBJ databases">
        <title>Fungal friends and foes A comparative genomics study of 23 Aspergillus species from section Flavi.</title>
        <authorList>
            <consortium name="DOE Joint Genome Institute"/>
            <person name="Kjaerbolling I."/>
            <person name="Vesth T.C."/>
            <person name="Frisvad J.C."/>
            <person name="Nybo J.L."/>
            <person name="Theobald S."/>
            <person name="Kildgaard S."/>
            <person name="Petersen T.I."/>
            <person name="Kuo A."/>
            <person name="Sato A."/>
            <person name="Lyhne E.K."/>
            <person name="Kogle M.E."/>
            <person name="Wiebenga A."/>
            <person name="Kun R.S."/>
            <person name="Lubbers R.J."/>
            <person name="Makela M.R."/>
            <person name="Barry K."/>
            <person name="Chovatia M."/>
            <person name="Clum A."/>
            <person name="Daum C."/>
            <person name="Haridas S."/>
            <person name="He G."/>
            <person name="LaButti K."/>
            <person name="Lipzen A."/>
            <person name="Mondo S."/>
            <person name="Pangilinan J."/>
            <person name="Riley R."/>
            <person name="Salamov A."/>
            <person name="Simmons B.A."/>
            <person name="Magnuson J.K."/>
            <person name="Henrissat B."/>
            <person name="Mortensen U.H."/>
            <person name="Larsen T.O."/>
            <person name="De vries R.P."/>
            <person name="Grigoriev I.V."/>
            <person name="Machida M."/>
            <person name="Baker S.E."/>
            <person name="Andersen M.R."/>
        </authorList>
    </citation>
    <scope>NUCLEOTIDE SEQUENCE [LARGE SCALE GENOMIC DNA]</scope>
    <source>
        <strain evidence="5 6">CBS 117635</strain>
    </source>
</reference>
<dbReference type="Gene3D" id="1.10.1200.10">
    <property type="entry name" value="ACP-like"/>
    <property type="match status" value="1"/>
</dbReference>
<dbReference type="Proteomes" id="UP000326289">
    <property type="component" value="Unassembled WGS sequence"/>
</dbReference>
<evidence type="ECO:0000313" key="6">
    <source>
        <dbReference type="Proteomes" id="UP000326289"/>
    </source>
</evidence>
<dbReference type="Gene3D" id="3.40.50.12780">
    <property type="entry name" value="N-terminal domain of ligase-like"/>
    <property type="match status" value="1"/>
</dbReference>
<keyword evidence="1" id="KW-0596">Phosphopantetheine</keyword>
<dbReference type="PROSITE" id="PS50075">
    <property type="entry name" value="CARRIER"/>
    <property type="match status" value="1"/>
</dbReference>
<dbReference type="EMBL" id="ML732786">
    <property type="protein sequence ID" value="KAB8274661.1"/>
    <property type="molecule type" value="Genomic_DNA"/>
</dbReference>
<name>A0A5N6J716_9EURO</name>
<dbReference type="InterPro" id="IPR045851">
    <property type="entry name" value="AMP-bd_C_sf"/>
</dbReference>
<dbReference type="Pfam" id="PF00501">
    <property type="entry name" value="AMP-binding"/>
    <property type="match status" value="1"/>
</dbReference>
<keyword evidence="6" id="KW-1185">Reference proteome</keyword>
<dbReference type="GO" id="GO:0044550">
    <property type="term" value="P:secondary metabolite biosynthetic process"/>
    <property type="evidence" value="ECO:0007669"/>
    <property type="project" value="TreeGrafter"/>
</dbReference>
<dbReference type="Pfam" id="PF00550">
    <property type="entry name" value="PP-binding"/>
    <property type="match status" value="1"/>
</dbReference>
<feature type="domain" description="Carrier" evidence="4">
    <location>
        <begin position="342"/>
        <end position="382"/>
    </location>
</feature>
<dbReference type="SUPFAM" id="SSF56801">
    <property type="entry name" value="Acetyl-CoA synthetase-like"/>
    <property type="match status" value="1"/>
</dbReference>
<organism evidence="5 6">
    <name type="scientific">Aspergillus minisclerotigenes</name>
    <dbReference type="NCBI Taxonomy" id="656917"/>
    <lineage>
        <taxon>Eukaryota</taxon>
        <taxon>Fungi</taxon>
        <taxon>Dikarya</taxon>
        <taxon>Ascomycota</taxon>
        <taxon>Pezizomycotina</taxon>
        <taxon>Eurotiomycetes</taxon>
        <taxon>Eurotiomycetidae</taxon>
        <taxon>Eurotiales</taxon>
        <taxon>Aspergillaceae</taxon>
        <taxon>Aspergillus</taxon>
        <taxon>Aspergillus subgen. Circumdati</taxon>
    </lineage>
</organism>
<dbReference type="InterPro" id="IPR009081">
    <property type="entry name" value="PP-bd_ACP"/>
</dbReference>
<keyword evidence="2" id="KW-0597">Phosphoprotein</keyword>
<evidence type="ECO:0000256" key="1">
    <source>
        <dbReference type="ARBA" id="ARBA00022450"/>
    </source>
</evidence>
<dbReference type="Gene3D" id="3.30.300.30">
    <property type="match status" value="1"/>
</dbReference>
<accession>A0A5N6J716</accession>
<dbReference type="GO" id="GO:0043041">
    <property type="term" value="P:amino acid activation for nonribosomal peptide biosynthetic process"/>
    <property type="evidence" value="ECO:0007669"/>
    <property type="project" value="TreeGrafter"/>
</dbReference>
<evidence type="ECO:0000256" key="2">
    <source>
        <dbReference type="ARBA" id="ARBA00022553"/>
    </source>
</evidence>
<protein>
    <recommendedName>
        <fullName evidence="4">Carrier domain-containing protein</fullName>
    </recommendedName>
</protein>
<dbReference type="SUPFAM" id="SSF47336">
    <property type="entry name" value="ACP-like"/>
    <property type="match status" value="1"/>
</dbReference>
<evidence type="ECO:0000313" key="5">
    <source>
        <dbReference type="EMBL" id="KAB8274661.1"/>
    </source>
</evidence>
<dbReference type="GO" id="GO:0016874">
    <property type="term" value="F:ligase activity"/>
    <property type="evidence" value="ECO:0007669"/>
    <property type="project" value="UniProtKB-KW"/>
</dbReference>
<proteinExistence type="inferred from homology"/>
<dbReference type="InterPro" id="IPR000873">
    <property type="entry name" value="AMP-dep_synth/lig_dom"/>
</dbReference>
<gene>
    <name evidence="5" type="ORF">BDV30DRAFT_237294</name>
</gene>
<dbReference type="PANTHER" id="PTHR45527">
    <property type="entry name" value="NONRIBOSOMAL PEPTIDE SYNTHETASE"/>
    <property type="match status" value="1"/>
</dbReference>
<evidence type="ECO:0000256" key="3">
    <source>
        <dbReference type="ARBA" id="ARBA00029454"/>
    </source>
</evidence>
<comment type="similarity">
    <text evidence="3">Belongs to the NRP synthetase family.</text>
</comment>